<evidence type="ECO:0000313" key="1">
    <source>
        <dbReference type="EMBL" id="SVD63049.1"/>
    </source>
</evidence>
<name>A0A382WWN8_9ZZZZ</name>
<dbReference type="EMBL" id="UINC01162994">
    <property type="protein sequence ID" value="SVD63049.1"/>
    <property type="molecule type" value="Genomic_DNA"/>
</dbReference>
<dbReference type="AlphaFoldDB" id="A0A382WWN8"/>
<sequence length="45" mass="5028">MQNGEYLILSFSGENSQFIRFNAATIRQTGLVDDADLGMKFISNN</sequence>
<gene>
    <name evidence="1" type="ORF">METZ01_LOCUS415903</name>
</gene>
<accession>A0A382WWN8</accession>
<proteinExistence type="predicted"/>
<organism evidence="1">
    <name type="scientific">marine metagenome</name>
    <dbReference type="NCBI Taxonomy" id="408172"/>
    <lineage>
        <taxon>unclassified sequences</taxon>
        <taxon>metagenomes</taxon>
        <taxon>ecological metagenomes</taxon>
    </lineage>
</organism>
<reference evidence="1" key="1">
    <citation type="submission" date="2018-05" db="EMBL/GenBank/DDBJ databases">
        <authorList>
            <person name="Lanie J.A."/>
            <person name="Ng W.-L."/>
            <person name="Kazmierczak K.M."/>
            <person name="Andrzejewski T.M."/>
            <person name="Davidsen T.M."/>
            <person name="Wayne K.J."/>
            <person name="Tettelin H."/>
            <person name="Glass J.I."/>
            <person name="Rusch D."/>
            <person name="Podicherti R."/>
            <person name="Tsui H.-C.T."/>
            <person name="Winkler M.E."/>
        </authorList>
    </citation>
    <scope>NUCLEOTIDE SEQUENCE</scope>
</reference>
<protein>
    <submittedName>
        <fullName evidence="1">Uncharacterized protein</fullName>
    </submittedName>
</protein>
<feature type="non-terminal residue" evidence="1">
    <location>
        <position position="45"/>
    </location>
</feature>